<comment type="caution">
    <text evidence="2">The sequence shown here is derived from an EMBL/GenBank/DDBJ whole genome shotgun (WGS) entry which is preliminary data.</text>
</comment>
<feature type="region of interest" description="Disordered" evidence="1">
    <location>
        <begin position="1"/>
        <end position="28"/>
    </location>
</feature>
<name>A0ABP6HJR9_9ACTN</name>
<reference evidence="3" key="1">
    <citation type="journal article" date="2019" name="Int. J. Syst. Evol. Microbiol.">
        <title>The Global Catalogue of Microorganisms (GCM) 10K type strain sequencing project: providing services to taxonomists for standard genome sequencing and annotation.</title>
        <authorList>
            <consortium name="The Broad Institute Genomics Platform"/>
            <consortium name="The Broad Institute Genome Sequencing Center for Infectious Disease"/>
            <person name="Wu L."/>
            <person name="Ma J."/>
        </authorList>
    </citation>
    <scope>NUCLEOTIDE SEQUENCE [LARGE SCALE GENOMIC DNA]</scope>
    <source>
        <strain evidence="3">JCM 11574</strain>
    </source>
</reference>
<keyword evidence="3" id="KW-1185">Reference proteome</keyword>
<sequence length="59" mass="6445">MQDGSLGDFSRRQGGIRAPPGVSDERAVRSRIALESRVAVRDEPAPRCLMTQRTYGDVG</sequence>
<proteinExistence type="predicted"/>
<dbReference type="EMBL" id="BAAAVM010000129">
    <property type="protein sequence ID" value="GAA2777899.1"/>
    <property type="molecule type" value="Genomic_DNA"/>
</dbReference>
<protein>
    <submittedName>
        <fullName evidence="2">Uncharacterized protein</fullName>
    </submittedName>
</protein>
<gene>
    <name evidence="2" type="ORF">GCM10010521_66070</name>
</gene>
<organism evidence="2 3">
    <name type="scientific">Streptomyces rameus</name>
    <dbReference type="NCBI Taxonomy" id="68261"/>
    <lineage>
        <taxon>Bacteria</taxon>
        <taxon>Bacillati</taxon>
        <taxon>Actinomycetota</taxon>
        <taxon>Actinomycetes</taxon>
        <taxon>Kitasatosporales</taxon>
        <taxon>Streptomycetaceae</taxon>
        <taxon>Streptomyces</taxon>
    </lineage>
</organism>
<evidence type="ECO:0000313" key="2">
    <source>
        <dbReference type="EMBL" id="GAA2777899.1"/>
    </source>
</evidence>
<dbReference type="Proteomes" id="UP001500893">
    <property type="component" value="Unassembled WGS sequence"/>
</dbReference>
<accession>A0ABP6HJR9</accession>
<evidence type="ECO:0000313" key="3">
    <source>
        <dbReference type="Proteomes" id="UP001500893"/>
    </source>
</evidence>
<evidence type="ECO:0000256" key="1">
    <source>
        <dbReference type="SAM" id="MobiDB-lite"/>
    </source>
</evidence>